<dbReference type="Proteomes" id="UP000499080">
    <property type="component" value="Unassembled WGS sequence"/>
</dbReference>
<proteinExistence type="predicted"/>
<dbReference type="AlphaFoldDB" id="A0A4Y1ZLY9"/>
<dbReference type="OrthoDB" id="10233852at2759"/>
<evidence type="ECO:0000313" key="1">
    <source>
        <dbReference type="EMBL" id="GBL57642.1"/>
    </source>
</evidence>
<accession>A0A4Y1ZLY9</accession>
<protein>
    <recommendedName>
        <fullName evidence="3">DDE-1 domain-containing protein</fullName>
    </recommendedName>
</protein>
<keyword evidence="2" id="KW-1185">Reference proteome</keyword>
<dbReference type="EMBL" id="BGPR01226483">
    <property type="protein sequence ID" value="GBL57642.1"/>
    <property type="molecule type" value="Genomic_DNA"/>
</dbReference>
<evidence type="ECO:0008006" key="3">
    <source>
        <dbReference type="Google" id="ProtNLM"/>
    </source>
</evidence>
<organism evidence="1 2">
    <name type="scientific">Araneus ventricosus</name>
    <name type="common">Orbweaver spider</name>
    <name type="synonym">Epeira ventricosa</name>
    <dbReference type="NCBI Taxonomy" id="182803"/>
    <lineage>
        <taxon>Eukaryota</taxon>
        <taxon>Metazoa</taxon>
        <taxon>Ecdysozoa</taxon>
        <taxon>Arthropoda</taxon>
        <taxon>Chelicerata</taxon>
        <taxon>Arachnida</taxon>
        <taxon>Araneae</taxon>
        <taxon>Araneomorphae</taxon>
        <taxon>Entelegynae</taxon>
        <taxon>Araneoidea</taxon>
        <taxon>Araneidae</taxon>
        <taxon>Araneus</taxon>
    </lineage>
</organism>
<gene>
    <name evidence="1" type="ORF">AVEN_225773_1</name>
</gene>
<evidence type="ECO:0000313" key="2">
    <source>
        <dbReference type="Proteomes" id="UP000499080"/>
    </source>
</evidence>
<name>A0A4Y1ZLY9_ARAVE</name>
<comment type="caution">
    <text evidence="1">The sequence shown here is derived from an EMBL/GenBank/DDBJ whole genome shotgun (WGS) entry which is preliminary data.</text>
</comment>
<sequence>MKTASNASDIIKSVAVLDIAMWLSKAWKEIIKQTIQNFLLRSILTANVCIEKHLSTEDIDVRDLQILLNNGHFSDMSAKEFISIDKDILTDVPIDNVNDIIQRHMNNDSSEDDECKINEDISNKEELSIKSYGTFLDTVSGFEKFALS</sequence>
<reference evidence="1 2" key="1">
    <citation type="journal article" date="2019" name="Sci. Rep.">
        <title>Orb-weaving spider Araneus ventricosus genome elucidates the spidroin gene catalogue.</title>
        <authorList>
            <person name="Kono N."/>
            <person name="Nakamura H."/>
            <person name="Ohtoshi R."/>
            <person name="Moran D.A.P."/>
            <person name="Shinohara A."/>
            <person name="Yoshida Y."/>
            <person name="Fujiwara M."/>
            <person name="Mori M."/>
            <person name="Tomita M."/>
            <person name="Arakawa K."/>
        </authorList>
    </citation>
    <scope>NUCLEOTIDE SEQUENCE [LARGE SCALE GENOMIC DNA]</scope>
</reference>